<proteinExistence type="predicted"/>
<evidence type="ECO:0000313" key="2">
    <source>
        <dbReference type="EMBL" id="KAA1068867.1"/>
    </source>
</evidence>
<evidence type="ECO:0008006" key="6">
    <source>
        <dbReference type="Google" id="ProtNLM"/>
    </source>
</evidence>
<reference evidence="4 5" key="1">
    <citation type="submission" date="2019-05" db="EMBL/GenBank/DDBJ databases">
        <title>Emergence of the Ug99 lineage of the wheat stem rust pathogen through somatic hybridization.</title>
        <authorList>
            <person name="Li F."/>
            <person name="Upadhyaya N.M."/>
            <person name="Sperschneider J."/>
            <person name="Matny O."/>
            <person name="Nguyen-Phuc H."/>
            <person name="Mago R."/>
            <person name="Raley C."/>
            <person name="Miller M.E."/>
            <person name="Silverstein K.A.T."/>
            <person name="Henningsen E."/>
            <person name="Hirsch C.D."/>
            <person name="Visser B."/>
            <person name="Pretorius Z.A."/>
            <person name="Steffenson B.J."/>
            <person name="Schwessinger B."/>
            <person name="Dodds P.N."/>
            <person name="Figueroa M."/>
        </authorList>
    </citation>
    <scope>NUCLEOTIDE SEQUENCE [LARGE SCALE GENOMIC DNA]</scope>
    <source>
        <strain evidence="2">21-0</strain>
        <strain evidence="3 5">Ug99</strain>
    </source>
</reference>
<feature type="chain" id="PRO_5036137079" description="Hydrophobin" evidence="1">
    <location>
        <begin position="21"/>
        <end position="117"/>
    </location>
</feature>
<evidence type="ECO:0000256" key="1">
    <source>
        <dbReference type="SAM" id="SignalP"/>
    </source>
</evidence>
<gene>
    <name evidence="2" type="ORF">PGT21_004278</name>
    <name evidence="3" type="ORF">PGTUg99_022065</name>
</gene>
<sequence>MQFRQSILLFLFVSTLAVMAKDPSCSNGLKVFCFSTQELKNAKGPNDSVTFVAPAESQPKSCVDLIRNKPNGPQDGVGHCCSATTLQGTGPGTGSTAQVSLAVVQAACPDTKAPTNE</sequence>
<dbReference type="EMBL" id="VSWC01000183">
    <property type="protein sequence ID" value="KAA1068867.1"/>
    <property type="molecule type" value="Genomic_DNA"/>
</dbReference>
<feature type="signal peptide" evidence="1">
    <location>
        <begin position="1"/>
        <end position="20"/>
    </location>
</feature>
<name>A0A5B0LV94_PUCGR</name>
<accession>A0A5B0LV94</accession>
<keyword evidence="1" id="KW-0732">Signal</keyword>
<dbReference type="Proteomes" id="UP000325313">
    <property type="component" value="Unassembled WGS sequence"/>
</dbReference>
<dbReference type="AlphaFoldDB" id="A0A5B0LV94"/>
<dbReference type="OrthoDB" id="10271756at2759"/>
<comment type="caution">
    <text evidence="2">The sequence shown here is derived from an EMBL/GenBank/DDBJ whole genome shotgun (WGS) entry which is preliminary data.</text>
</comment>
<protein>
    <recommendedName>
        <fullName evidence="6">Hydrophobin</fullName>
    </recommendedName>
</protein>
<evidence type="ECO:0000313" key="3">
    <source>
        <dbReference type="EMBL" id="KAA1081608.1"/>
    </source>
</evidence>
<organism evidence="2 4">
    <name type="scientific">Puccinia graminis f. sp. tritici</name>
    <dbReference type="NCBI Taxonomy" id="56615"/>
    <lineage>
        <taxon>Eukaryota</taxon>
        <taxon>Fungi</taxon>
        <taxon>Dikarya</taxon>
        <taxon>Basidiomycota</taxon>
        <taxon>Pucciniomycotina</taxon>
        <taxon>Pucciniomycetes</taxon>
        <taxon>Pucciniales</taxon>
        <taxon>Pucciniaceae</taxon>
        <taxon>Puccinia</taxon>
    </lineage>
</organism>
<dbReference type="Proteomes" id="UP000324748">
    <property type="component" value="Unassembled WGS sequence"/>
</dbReference>
<keyword evidence="4" id="KW-1185">Reference proteome</keyword>
<dbReference type="EMBL" id="VDEP01000441">
    <property type="protein sequence ID" value="KAA1081608.1"/>
    <property type="molecule type" value="Genomic_DNA"/>
</dbReference>
<evidence type="ECO:0000313" key="5">
    <source>
        <dbReference type="Proteomes" id="UP000325313"/>
    </source>
</evidence>
<evidence type="ECO:0000313" key="4">
    <source>
        <dbReference type="Proteomes" id="UP000324748"/>
    </source>
</evidence>